<keyword evidence="2" id="KW-0902">Two-component regulatory system</keyword>
<protein>
    <submittedName>
        <fullName evidence="5">Response regulator receiver protein</fullName>
    </submittedName>
</protein>
<evidence type="ECO:0000313" key="6">
    <source>
        <dbReference type="Proteomes" id="UP000001887"/>
    </source>
</evidence>
<dbReference type="SMART" id="SM00448">
    <property type="entry name" value="REC"/>
    <property type="match status" value="1"/>
</dbReference>
<dbReference type="InterPro" id="IPR011006">
    <property type="entry name" value="CheY-like_superfamily"/>
</dbReference>
<feature type="modified residue" description="4-aspartylphosphate" evidence="3">
    <location>
        <position position="54"/>
    </location>
</feature>
<dbReference type="OrthoDB" id="9813953at2"/>
<evidence type="ECO:0000256" key="1">
    <source>
        <dbReference type="ARBA" id="ARBA00022553"/>
    </source>
</evidence>
<gene>
    <name evidence="5" type="ordered locus">Psta_3310</name>
</gene>
<dbReference type="Proteomes" id="UP000001887">
    <property type="component" value="Chromosome"/>
</dbReference>
<dbReference type="PROSITE" id="PS50110">
    <property type="entry name" value="RESPONSE_REGULATORY"/>
    <property type="match status" value="1"/>
</dbReference>
<dbReference type="AlphaFoldDB" id="D2QXD4"/>
<dbReference type="GO" id="GO:0000160">
    <property type="term" value="P:phosphorelay signal transduction system"/>
    <property type="evidence" value="ECO:0007669"/>
    <property type="project" value="UniProtKB-KW"/>
</dbReference>
<evidence type="ECO:0000256" key="2">
    <source>
        <dbReference type="ARBA" id="ARBA00023012"/>
    </source>
</evidence>
<dbReference type="Gene3D" id="3.40.50.2300">
    <property type="match status" value="1"/>
</dbReference>
<keyword evidence="1 3" id="KW-0597">Phosphoprotein</keyword>
<organism evidence="5 6">
    <name type="scientific">Pirellula staleyi (strain ATCC 27377 / DSM 6068 / ICPB 4128)</name>
    <name type="common">Pirella staleyi</name>
    <dbReference type="NCBI Taxonomy" id="530564"/>
    <lineage>
        <taxon>Bacteria</taxon>
        <taxon>Pseudomonadati</taxon>
        <taxon>Planctomycetota</taxon>
        <taxon>Planctomycetia</taxon>
        <taxon>Pirellulales</taxon>
        <taxon>Pirellulaceae</taxon>
        <taxon>Pirellula</taxon>
    </lineage>
</organism>
<name>D2QXD4_PIRSD</name>
<evidence type="ECO:0000259" key="4">
    <source>
        <dbReference type="PROSITE" id="PS50110"/>
    </source>
</evidence>
<dbReference type="HOGENOM" id="CLU_000445_69_15_0"/>
<evidence type="ECO:0000256" key="3">
    <source>
        <dbReference type="PROSITE-ProRule" id="PRU00169"/>
    </source>
</evidence>
<reference evidence="5 6" key="1">
    <citation type="journal article" date="2009" name="Stand. Genomic Sci.">
        <title>Complete genome sequence of Pirellula staleyi type strain (ATCC 27377).</title>
        <authorList>
            <person name="Clum A."/>
            <person name="Tindall B.J."/>
            <person name="Sikorski J."/>
            <person name="Ivanova N."/>
            <person name="Mavrommatis K."/>
            <person name="Lucas S."/>
            <person name="Glavina del Rio T."/>
            <person name="Nolan M."/>
            <person name="Chen F."/>
            <person name="Tice H."/>
            <person name="Pitluck S."/>
            <person name="Cheng J.F."/>
            <person name="Chertkov O."/>
            <person name="Brettin T."/>
            <person name="Han C."/>
            <person name="Detter J.C."/>
            <person name="Kuske C."/>
            <person name="Bruce D."/>
            <person name="Goodwin L."/>
            <person name="Ovchinikova G."/>
            <person name="Pati A."/>
            <person name="Mikhailova N."/>
            <person name="Chen A."/>
            <person name="Palaniappan K."/>
            <person name="Land M."/>
            <person name="Hauser L."/>
            <person name="Chang Y.J."/>
            <person name="Jeffries C.D."/>
            <person name="Chain P."/>
            <person name="Rohde M."/>
            <person name="Goker M."/>
            <person name="Bristow J."/>
            <person name="Eisen J.A."/>
            <person name="Markowitz V."/>
            <person name="Hugenholtz P."/>
            <person name="Kyrpides N.C."/>
            <person name="Klenk H.P."/>
            <person name="Lapidus A."/>
        </authorList>
    </citation>
    <scope>NUCLEOTIDE SEQUENCE [LARGE SCALE GENOMIC DNA]</scope>
    <source>
        <strain evidence="6">ATCC 27377 / DSM 6068 / ICPB 4128</strain>
    </source>
</reference>
<accession>D2QXD4</accession>
<dbReference type="SUPFAM" id="SSF52172">
    <property type="entry name" value="CheY-like"/>
    <property type="match status" value="1"/>
</dbReference>
<keyword evidence="6" id="KW-1185">Reference proteome</keyword>
<dbReference type="EMBL" id="CP001848">
    <property type="protein sequence ID" value="ADB17974.1"/>
    <property type="molecule type" value="Genomic_DNA"/>
</dbReference>
<dbReference type="PANTHER" id="PTHR44591:SF14">
    <property type="entry name" value="PROTEIN PILG"/>
    <property type="match status" value="1"/>
</dbReference>
<dbReference type="InterPro" id="IPR001789">
    <property type="entry name" value="Sig_transdc_resp-reg_receiver"/>
</dbReference>
<dbReference type="PANTHER" id="PTHR44591">
    <property type="entry name" value="STRESS RESPONSE REGULATOR PROTEIN 1"/>
    <property type="match status" value="1"/>
</dbReference>
<dbReference type="KEGG" id="psl:Psta_3310"/>
<feature type="domain" description="Response regulatory" evidence="4">
    <location>
        <begin position="4"/>
        <end position="119"/>
    </location>
</feature>
<dbReference type="Pfam" id="PF00072">
    <property type="entry name" value="Response_reg"/>
    <property type="match status" value="1"/>
</dbReference>
<sequence>MAKRLLVTDDAIIIREIIKDTARKAGWEIVGEASNGQSAIEKYHELKPDAMTLDLVMPQYDGLHALKGILSDDPNAKIVVVSALDQKNILKDAFKLGASDFIVKPFDHSKLMETLERLVA</sequence>
<evidence type="ECO:0000313" key="5">
    <source>
        <dbReference type="EMBL" id="ADB17974.1"/>
    </source>
</evidence>
<dbReference type="STRING" id="530564.Psta_3310"/>
<proteinExistence type="predicted"/>
<dbReference type="eggNOG" id="COG2201">
    <property type="taxonomic scope" value="Bacteria"/>
</dbReference>
<dbReference type="InterPro" id="IPR050595">
    <property type="entry name" value="Bact_response_regulator"/>
</dbReference>